<keyword evidence="2" id="KW-1185">Reference proteome</keyword>
<dbReference type="InterPro" id="IPR027417">
    <property type="entry name" value="P-loop_NTPase"/>
</dbReference>
<dbReference type="PANTHER" id="PTHR37816:SF2">
    <property type="entry name" value="DNA TOPOLOGY MODULATION PROTEIN FLAR-RELATED PROTEIN"/>
    <property type="match status" value="1"/>
</dbReference>
<proteinExistence type="predicted"/>
<dbReference type="Gene3D" id="3.40.50.300">
    <property type="entry name" value="P-loop containing nucleotide triphosphate hydrolases"/>
    <property type="match status" value="1"/>
</dbReference>
<reference evidence="1 2" key="1">
    <citation type="submission" date="2020-08" db="EMBL/GenBank/DDBJ databases">
        <title>Genomic Encyclopedia of Type Strains, Phase IV (KMG-V): Genome sequencing to study the core and pangenomes of soil and plant-associated prokaryotes.</title>
        <authorList>
            <person name="Whitman W."/>
        </authorList>
    </citation>
    <scope>NUCLEOTIDE SEQUENCE [LARGE SCALE GENOMIC DNA]</scope>
    <source>
        <strain evidence="1 2">SEMIA 4064</strain>
    </source>
</reference>
<keyword evidence="1" id="KW-0808">Transferase</keyword>
<dbReference type="RefSeq" id="WP_107107960.1">
    <property type="nucleotide sequence ID" value="NZ_JACHBI010000001.1"/>
</dbReference>
<dbReference type="Proteomes" id="UP000549882">
    <property type="component" value="Unassembled WGS sequence"/>
</dbReference>
<sequence>MRELSSIAEGVAHLRGVDRILIMGCSGGGKSTLAQKIVARLDLPYISMDREFFWLPGWVKRDKAEERALIAAKVAEDRWLIDGTGPSSFDLRLPRTELVLWVRMPRWVCVWGALSRALRWQGRSRPDMAPGCPERIDWEFLRYIWDWERKFAPKVLAGLAQHGPDVPVLQLKSRGEMRRLLDLLSRPA</sequence>
<keyword evidence="1" id="KW-0418">Kinase</keyword>
<dbReference type="InterPro" id="IPR052922">
    <property type="entry name" value="Cytidylate_Kinase-2"/>
</dbReference>
<dbReference type="PANTHER" id="PTHR37816">
    <property type="entry name" value="YALI0E33011P"/>
    <property type="match status" value="1"/>
</dbReference>
<comment type="caution">
    <text evidence="1">The sequence shown here is derived from an EMBL/GenBank/DDBJ whole genome shotgun (WGS) entry which is preliminary data.</text>
</comment>
<evidence type="ECO:0000313" key="2">
    <source>
        <dbReference type="Proteomes" id="UP000549882"/>
    </source>
</evidence>
<accession>A0A7W8XN51</accession>
<dbReference type="GO" id="GO:0016301">
    <property type="term" value="F:kinase activity"/>
    <property type="evidence" value="ECO:0007669"/>
    <property type="project" value="UniProtKB-KW"/>
</dbReference>
<evidence type="ECO:0000313" key="1">
    <source>
        <dbReference type="EMBL" id="MBB5572474.1"/>
    </source>
</evidence>
<dbReference type="AlphaFoldDB" id="A0A7W8XN51"/>
<dbReference type="EMBL" id="JACHBI010000001">
    <property type="protein sequence ID" value="MBB5572474.1"/>
    <property type="molecule type" value="Genomic_DNA"/>
</dbReference>
<name>A0A7W8XN51_9HYPH</name>
<dbReference type="SUPFAM" id="SSF52540">
    <property type="entry name" value="P-loop containing nucleoside triphosphate hydrolases"/>
    <property type="match status" value="1"/>
</dbReference>
<gene>
    <name evidence="1" type="ORF">GGD50_001050</name>
</gene>
<protein>
    <submittedName>
        <fullName evidence="1">Adenylate kinase family enzyme</fullName>
    </submittedName>
</protein>
<organism evidence="1 2">
    <name type="scientific">Rhizobium paranaense</name>
    <dbReference type="NCBI Taxonomy" id="1650438"/>
    <lineage>
        <taxon>Bacteria</taxon>
        <taxon>Pseudomonadati</taxon>
        <taxon>Pseudomonadota</taxon>
        <taxon>Alphaproteobacteria</taxon>
        <taxon>Hyphomicrobiales</taxon>
        <taxon>Rhizobiaceae</taxon>
        <taxon>Rhizobium/Agrobacterium group</taxon>
        <taxon>Rhizobium</taxon>
    </lineage>
</organism>